<organism evidence="4 5">
    <name type="scientific">Cerrena zonata</name>
    <dbReference type="NCBI Taxonomy" id="2478898"/>
    <lineage>
        <taxon>Eukaryota</taxon>
        <taxon>Fungi</taxon>
        <taxon>Dikarya</taxon>
        <taxon>Basidiomycota</taxon>
        <taxon>Agaricomycotina</taxon>
        <taxon>Agaricomycetes</taxon>
        <taxon>Polyporales</taxon>
        <taxon>Cerrenaceae</taxon>
        <taxon>Cerrena</taxon>
    </lineage>
</organism>
<dbReference type="InterPro" id="IPR051422">
    <property type="entry name" value="AlkB_tRNA_MeTrf/Diox"/>
</dbReference>
<dbReference type="GO" id="GO:0005634">
    <property type="term" value="C:nucleus"/>
    <property type="evidence" value="ECO:0007669"/>
    <property type="project" value="TreeGrafter"/>
</dbReference>
<feature type="region of interest" description="Disordered" evidence="3">
    <location>
        <begin position="64"/>
        <end position="98"/>
    </location>
</feature>
<dbReference type="GO" id="GO:0000049">
    <property type="term" value="F:tRNA binding"/>
    <property type="evidence" value="ECO:0007669"/>
    <property type="project" value="TreeGrafter"/>
</dbReference>
<keyword evidence="5" id="KW-1185">Reference proteome</keyword>
<dbReference type="InterPro" id="IPR029063">
    <property type="entry name" value="SAM-dependent_MTases_sf"/>
</dbReference>
<keyword evidence="1" id="KW-0489">Methyltransferase</keyword>
<feature type="compositionally biased region" description="Basic and acidic residues" evidence="3">
    <location>
        <begin position="78"/>
        <end position="89"/>
    </location>
</feature>
<evidence type="ECO:0000256" key="2">
    <source>
        <dbReference type="ARBA" id="ARBA00022679"/>
    </source>
</evidence>
<evidence type="ECO:0000313" key="5">
    <source>
        <dbReference type="Proteomes" id="UP001385951"/>
    </source>
</evidence>
<evidence type="ECO:0000256" key="1">
    <source>
        <dbReference type="ARBA" id="ARBA00022603"/>
    </source>
</evidence>
<name>A0AAW0GJ99_9APHY</name>
<dbReference type="AlphaFoldDB" id="A0AAW0GJ99"/>
<dbReference type="EMBL" id="JASBNA010000003">
    <property type="protein sequence ID" value="KAK7693390.1"/>
    <property type="molecule type" value="Genomic_DNA"/>
</dbReference>
<keyword evidence="2" id="KW-0808">Transferase</keyword>
<dbReference type="GO" id="GO:0005737">
    <property type="term" value="C:cytoplasm"/>
    <property type="evidence" value="ECO:0007669"/>
    <property type="project" value="TreeGrafter"/>
</dbReference>
<dbReference type="PANTHER" id="PTHR13069:SF21">
    <property type="entry name" value="ALKYLATED DNA REPAIR PROTEIN ALKB HOMOLOG 8"/>
    <property type="match status" value="1"/>
</dbReference>
<dbReference type="GO" id="GO:0106335">
    <property type="term" value="F:tRNA (5-carboxymethyluridine(34)-5-O)-methyltransferase activity"/>
    <property type="evidence" value="ECO:0007669"/>
    <property type="project" value="TreeGrafter"/>
</dbReference>
<evidence type="ECO:0000313" key="4">
    <source>
        <dbReference type="EMBL" id="KAK7693390.1"/>
    </source>
</evidence>
<comment type="caution">
    <text evidence="4">The sequence shown here is derived from an EMBL/GenBank/DDBJ whole genome shotgun (WGS) entry which is preliminary data.</text>
</comment>
<dbReference type="Gene3D" id="3.40.50.150">
    <property type="entry name" value="Vaccinia Virus protein VP39"/>
    <property type="match status" value="1"/>
</dbReference>
<dbReference type="Proteomes" id="UP001385951">
    <property type="component" value="Unassembled WGS sequence"/>
</dbReference>
<dbReference type="GO" id="GO:0002098">
    <property type="term" value="P:tRNA wobble uridine modification"/>
    <property type="evidence" value="ECO:0007669"/>
    <property type="project" value="TreeGrafter"/>
</dbReference>
<accession>A0AAW0GJ99</accession>
<dbReference type="PANTHER" id="PTHR13069">
    <property type="entry name" value="ALKYLATED DNA REPAIR PROTEIN ALKB HOMOLOG 8"/>
    <property type="match status" value="1"/>
</dbReference>
<sequence length="164" mass="19095">MCMIIIPQIRFEQRLLRALSPSHGRGLIYVWAVEQDDLSKRAIPTEGPSANDGQDVLVPWVLKSQQKSQQQRKKKTKDRSSEELSKAETDVPTPNNQEQDPIFNRYYHMFARGELRALVCEAAEQMDLWVGDQAEPGHQRGLEIVQDGWERSNYYIELRLWEQI</sequence>
<gene>
    <name evidence="4" type="ORF">QCA50_002958</name>
</gene>
<proteinExistence type="predicted"/>
<reference evidence="4 5" key="1">
    <citation type="submission" date="2022-09" db="EMBL/GenBank/DDBJ databases">
        <authorList>
            <person name="Palmer J.M."/>
        </authorList>
    </citation>
    <scope>NUCLEOTIDE SEQUENCE [LARGE SCALE GENOMIC DNA]</scope>
    <source>
        <strain evidence="4 5">DSM 7382</strain>
    </source>
</reference>
<dbReference type="GO" id="GO:0030488">
    <property type="term" value="P:tRNA methylation"/>
    <property type="evidence" value="ECO:0007669"/>
    <property type="project" value="TreeGrafter"/>
</dbReference>
<evidence type="ECO:0000256" key="3">
    <source>
        <dbReference type="SAM" id="MobiDB-lite"/>
    </source>
</evidence>
<protein>
    <submittedName>
        <fullName evidence="4">Uncharacterized protein</fullName>
    </submittedName>
</protein>